<dbReference type="InterPro" id="IPR000835">
    <property type="entry name" value="HTH_MarR-typ"/>
</dbReference>
<dbReference type="Proteomes" id="UP000069771">
    <property type="component" value="Chromosome"/>
</dbReference>
<evidence type="ECO:0000313" key="3">
    <source>
        <dbReference type="Proteomes" id="UP000069771"/>
    </source>
</evidence>
<dbReference type="OrthoDB" id="3237509at2"/>
<evidence type="ECO:0000259" key="1">
    <source>
        <dbReference type="SMART" id="SM00347"/>
    </source>
</evidence>
<dbReference type="GO" id="GO:0003700">
    <property type="term" value="F:DNA-binding transcription factor activity"/>
    <property type="evidence" value="ECO:0007669"/>
    <property type="project" value="InterPro"/>
</dbReference>
<accession>A0A140DV29</accession>
<gene>
    <name evidence="2" type="ORF">AALO17_13720</name>
</gene>
<proteinExistence type="predicted"/>
<dbReference type="SUPFAM" id="SSF46785">
    <property type="entry name" value="Winged helix' DNA-binding domain"/>
    <property type="match status" value="1"/>
</dbReference>
<dbReference type="InterPro" id="IPR039422">
    <property type="entry name" value="MarR/SlyA-like"/>
</dbReference>
<feature type="domain" description="HTH marR-type" evidence="1">
    <location>
        <begin position="23"/>
        <end position="127"/>
    </location>
</feature>
<dbReference type="SMART" id="SM00347">
    <property type="entry name" value="HTH_MARR"/>
    <property type="match status" value="1"/>
</dbReference>
<reference evidence="2 3" key="1">
    <citation type="journal article" date="2016" name="Gut Pathog.">
        <title>Whole genome sequencing of "Faecalibaculum rodentium" ALO17, isolated from C57BL/6J laboratory mouse feces.</title>
        <authorList>
            <person name="Lim S."/>
            <person name="Chang D.H."/>
            <person name="Ahn S."/>
            <person name="Kim B.C."/>
        </authorList>
    </citation>
    <scope>NUCLEOTIDE SEQUENCE [LARGE SCALE GENOMIC DNA]</scope>
    <source>
        <strain evidence="2 3">Alo17</strain>
    </source>
</reference>
<dbReference type="GeneID" id="78478085"/>
<dbReference type="PANTHER" id="PTHR33164:SF43">
    <property type="entry name" value="HTH-TYPE TRANSCRIPTIONAL REPRESSOR YETL"/>
    <property type="match status" value="1"/>
</dbReference>
<dbReference type="EMBL" id="CP011391">
    <property type="protein sequence ID" value="AMK54506.1"/>
    <property type="molecule type" value="Genomic_DNA"/>
</dbReference>
<dbReference type="Gene3D" id="1.10.10.10">
    <property type="entry name" value="Winged helix-like DNA-binding domain superfamily/Winged helix DNA-binding domain"/>
    <property type="match status" value="1"/>
</dbReference>
<dbReference type="InterPro" id="IPR036390">
    <property type="entry name" value="WH_DNA-bd_sf"/>
</dbReference>
<protein>
    <recommendedName>
        <fullName evidence="1">HTH marR-type domain-containing protein</fullName>
    </recommendedName>
</protein>
<dbReference type="RefSeq" id="WP_067556962.1">
    <property type="nucleotide sequence ID" value="NZ_CAMYHK010000015.1"/>
</dbReference>
<dbReference type="InterPro" id="IPR036388">
    <property type="entry name" value="WH-like_DNA-bd_sf"/>
</dbReference>
<dbReference type="STRING" id="1702221.AALO17_13720"/>
<sequence>MDSKNVLTLLGDLLDLFRKELKNELKDLPPLRQKDFQVLEYIWTANPEHSVRMSDLTQFMEVSPAATSQLINSYEMQEIAQRVRSTEDRRANFVQIHPTLLKKIEKKMDDLNDRTAALLEYLGPEDAEALERILKKTVEWNDAQADEADTE</sequence>
<keyword evidence="3" id="KW-1185">Reference proteome</keyword>
<dbReference type="Pfam" id="PF01047">
    <property type="entry name" value="MarR"/>
    <property type="match status" value="1"/>
</dbReference>
<dbReference type="KEGG" id="fro:AALO17_13720"/>
<evidence type="ECO:0000313" key="2">
    <source>
        <dbReference type="EMBL" id="AMK54506.1"/>
    </source>
</evidence>
<name>A0A140DV29_9FIRM</name>
<dbReference type="AlphaFoldDB" id="A0A140DV29"/>
<dbReference type="PANTHER" id="PTHR33164">
    <property type="entry name" value="TRANSCRIPTIONAL REGULATOR, MARR FAMILY"/>
    <property type="match status" value="1"/>
</dbReference>
<organism evidence="2 3">
    <name type="scientific">Faecalibaculum rodentium</name>
    <dbReference type="NCBI Taxonomy" id="1702221"/>
    <lineage>
        <taxon>Bacteria</taxon>
        <taxon>Bacillati</taxon>
        <taxon>Bacillota</taxon>
        <taxon>Erysipelotrichia</taxon>
        <taxon>Erysipelotrichales</taxon>
        <taxon>Erysipelotrichaceae</taxon>
        <taxon>Faecalibaculum</taxon>
    </lineage>
</organism>
<dbReference type="GO" id="GO:0006950">
    <property type="term" value="P:response to stress"/>
    <property type="evidence" value="ECO:0007669"/>
    <property type="project" value="TreeGrafter"/>
</dbReference>